<dbReference type="GO" id="GO:0005525">
    <property type="term" value="F:GTP binding"/>
    <property type="evidence" value="ECO:0007669"/>
    <property type="project" value="UniProtKB-KW"/>
</dbReference>
<gene>
    <name evidence="15" type="ORF">A8806_113139</name>
</gene>
<feature type="domain" description="FeoB-type G" evidence="14">
    <location>
        <begin position="4"/>
        <end position="166"/>
    </location>
</feature>
<comment type="function">
    <text evidence="1 13">Probable transporter of a GTP-driven Fe(2+) uptake system.</text>
</comment>
<dbReference type="Pfam" id="PF07670">
    <property type="entry name" value="Gate"/>
    <property type="match status" value="2"/>
</dbReference>
<comment type="similarity">
    <text evidence="13">Belongs to the TRAFAC class TrmE-Era-EngA-EngB-Septin-like GTPase superfamily. FeoB GTPase (TC 9.A.8) family.</text>
</comment>
<dbReference type="GO" id="GO:0005886">
    <property type="term" value="C:plasma membrane"/>
    <property type="evidence" value="ECO:0007669"/>
    <property type="project" value="UniProtKB-SubCell"/>
</dbReference>
<feature type="transmembrane region" description="Helical" evidence="13">
    <location>
        <begin position="332"/>
        <end position="353"/>
    </location>
</feature>
<feature type="transmembrane region" description="Helical" evidence="13">
    <location>
        <begin position="510"/>
        <end position="532"/>
    </location>
</feature>
<feature type="binding site" evidence="11">
    <location>
        <begin position="57"/>
        <end position="60"/>
    </location>
    <ligand>
        <name>GTP</name>
        <dbReference type="ChEBI" id="CHEBI:37565"/>
        <label>1</label>
    </ligand>
</feature>
<comment type="caution">
    <text evidence="15">The sequence shown here is derived from an EMBL/GenBank/DDBJ whole genome shotgun (WGS) entry which is preliminary data.</text>
</comment>
<organism evidence="15 16">
    <name type="scientific">Faecalicatena orotica</name>
    <dbReference type="NCBI Taxonomy" id="1544"/>
    <lineage>
        <taxon>Bacteria</taxon>
        <taxon>Bacillati</taxon>
        <taxon>Bacillota</taxon>
        <taxon>Clostridia</taxon>
        <taxon>Lachnospirales</taxon>
        <taxon>Lachnospiraceae</taxon>
        <taxon>Faecalicatena</taxon>
    </lineage>
</organism>
<feature type="binding site" evidence="11">
    <location>
        <begin position="11"/>
        <end position="18"/>
    </location>
    <ligand>
        <name>GTP</name>
        <dbReference type="ChEBI" id="CHEBI:37565"/>
        <label>1</label>
    </ligand>
</feature>
<evidence type="ECO:0000256" key="11">
    <source>
        <dbReference type="PIRSR" id="PIRSR603373-1"/>
    </source>
</evidence>
<keyword evidence="4" id="KW-1003">Cell membrane</keyword>
<dbReference type="PANTHER" id="PTHR43185">
    <property type="entry name" value="FERROUS IRON TRANSPORT PROTEIN B"/>
    <property type="match status" value="1"/>
</dbReference>
<feature type="transmembrane region" description="Helical" evidence="13">
    <location>
        <begin position="614"/>
        <end position="639"/>
    </location>
</feature>
<sequence>MDRERVVAIAGNPNVGKSTVFNNLTNLHQHTGNWPGKTVVNATGYCSTEKFSYKMVDIPGTYSLMAHSAEEEVARDFICFGDADAVVVVCDATCLERNLNLVLQTMEITGSVIVCVNLLDEAAKKGIHIDLDALSKELGVPVIGMVARDGKGIDELLDTLDDMMDSERITVKAVAVCCADDGRRMYDSDGRYRICYPDAVEQAIAILEPAAEAVLEETALQYEKCRIGQRKLKGPGPRWLALKLLDYDSALDEGVRTYLQKDICQELPVREALPRAEKLLAQAGLDQKRLEEEIVSSVMATAEEISRAAVANEKERSDLKDRKIDHILTGKWLGYPIMAVLLMVILWLTITGANYPSQMLSKALFWVQDRLTEFFRYMGAPAWLHGMLVLGVYRVLAWVVSVMLPPMAIFFPLFTLLEDVGYLPRIAYNLDKPFKKCCACGKQALTLCMGFGCNAAGVTGCRIIDSPRERLIAILTNSLVPCNGRFPTLIAIITMFFIGTSKGAGTSLLSAILLTLFIMLGVGMTFLVSWLLSRTILKGVPSSFTLELPPYRRPQFGKVIVRSIFDRTLFVLGRAVMVAAPAGLFIWAAANIFVGDQSLLNYCAAMLDPFARLFGLDGVILIAFILGLPANEIVVPIIIMAYMAQGSILEMDSLTEMRNLFVSHGWTWVTAVCTTLFSLMHWPCSTTLLTIKKETGSWKWTFTALVIPTLAGMVLCFIVAQTAYLFI</sequence>
<dbReference type="Proteomes" id="UP000245845">
    <property type="component" value="Unassembled WGS sequence"/>
</dbReference>
<evidence type="ECO:0000313" key="16">
    <source>
        <dbReference type="Proteomes" id="UP000245845"/>
    </source>
</evidence>
<feature type="transmembrane region" description="Helical" evidence="13">
    <location>
        <begin position="571"/>
        <end position="594"/>
    </location>
</feature>
<dbReference type="GO" id="GO:0046872">
    <property type="term" value="F:metal ion binding"/>
    <property type="evidence" value="ECO:0007669"/>
    <property type="project" value="UniProtKB-KW"/>
</dbReference>
<evidence type="ECO:0000256" key="5">
    <source>
        <dbReference type="ARBA" id="ARBA00022692"/>
    </source>
</evidence>
<keyword evidence="8 11" id="KW-0342">GTP-binding</keyword>
<keyword evidence="13" id="KW-0406">Ion transport</keyword>
<evidence type="ECO:0000256" key="3">
    <source>
        <dbReference type="ARBA" id="ARBA00022448"/>
    </source>
</evidence>
<feature type="transmembrane region" description="Helical" evidence="13">
    <location>
        <begin position="702"/>
        <end position="726"/>
    </location>
</feature>
<dbReference type="OrthoDB" id="9809127at2"/>
<evidence type="ECO:0000256" key="7">
    <source>
        <dbReference type="ARBA" id="ARBA00022989"/>
    </source>
</evidence>
<dbReference type="InterPro" id="IPR011640">
    <property type="entry name" value="Fe2_transport_prot_B_C"/>
</dbReference>
<keyword evidence="12" id="KW-0460">Magnesium</keyword>
<dbReference type="GO" id="GO:0015093">
    <property type="term" value="F:ferrous iron transmembrane transporter activity"/>
    <property type="evidence" value="ECO:0007669"/>
    <property type="project" value="UniProtKB-UniRule"/>
</dbReference>
<keyword evidence="9 13" id="KW-0472">Membrane</keyword>
<evidence type="ECO:0000256" key="13">
    <source>
        <dbReference type="RuleBase" id="RU362098"/>
    </source>
</evidence>
<proteinExistence type="inferred from homology"/>
<feature type="transmembrane region" description="Helical" evidence="13">
    <location>
        <begin position="660"/>
        <end position="682"/>
    </location>
</feature>
<evidence type="ECO:0000256" key="12">
    <source>
        <dbReference type="PIRSR" id="PIRSR603373-2"/>
    </source>
</evidence>
<dbReference type="InterPro" id="IPR030389">
    <property type="entry name" value="G_FEOB_dom"/>
</dbReference>
<dbReference type="InterPro" id="IPR003373">
    <property type="entry name" value="Fe2_transport_prot-B"/>
</dbReference>
<protein>
    <recommendedName>
        <fullName evidence="10 13">Ferrous iron transport protein B</fullName>
    </recommendedName>
</protein>
<evidence type="ECO:0000256" key="4">
    <source>
        <dbReference type="ARBA" id="ARBA00022475"/>
    </source>
</evidence>
<dbReference type="Pfam" id="PF02421">
    <property type="entry name" value="FeoB_N"/>
    <property type="match status" value="1"/>
</dbReference>
<keyword evidence="12" id="KW-0479">Metal-binding</keyword>
<keyword evidence="3 13" id="KW-0813">Transport</keyword>
<evidence type="ECO:0000256" key="9">
    <source>
        <dbReference type="ARBA" id="ARBA00023136"/>
    </source>
</evidence>
<evidence type="ECO:0000256" key="6">
    <source>
        <dbReference type="ARBA" id="ARBA00022741"/>
    </source>
</evidence>
<feature type="binding site" evidence="11">
    <location>
        <begin position="117"/>
        <end position="120"/>
    </location>
    <ligand>
        <name>GTP</name>
        <dbReference type="ChEBI" id="CHEBI:37565"/>
        <label>1</label>
    </ligand>
</feature>
<dbReference type="NCBIfam" id="TIGR00437">
    <property type="entry name" value="feoB"/>
    <property type="match status" value="1"/>
</dbReference>
<keyword evidence="13" id="KW-0408">Iron</keyword>
<feature type="transmembrane region" description="Helical" evidence="13">
    <location>
        <begin position="398"/>
        <end position="417"/>
    </location>
</feature>
<evidence type="ECO:0000259" key="14">
    <source>
        <dbReference type="PROSITE" id="PS51711"/>
    </source>
</evidence>
<evidence type="ECO:0000256" key="8">
    <source>
        <dbReference type="ARBA" id="ARBA00023134"/>
    </source>
</evidence>
<dbReference type="CDD" id="cd01879">
    <property type="entry name" value="FeoB"/>
    <property type="match status" value="1"/>
</dbReference>
<evidence type="ECO:0000313" key="15">
    <source>
        <dbReference type="EMBL" id="PWJ23705.1"/>
    </source>
</evidence>
<dbReference type="AlphaFoldDB" id="A0A2Y9BHZ1"/>
<dbReference type="InterPro" id="IPR027417">
    <property type="entry name" value="P-loop_NTPase"/>
</dbReference>
<keyword evidence="5 13" id="KW-0812">Transmembrane</keyword>
<dbReference type="RefSeq" id="WP_109732884.1">
    <property type="nucleotide sequence ID" value="NZ_BAAACK010000005.1"/>
</dbReference>
<comment type="subcellular location">
    <subcellularLocation>
        <location evidence="2 13">Cell membrane</location>
        <topology evidence="2 13">Multi-pass membrane protein</topology>
    </subcellularLocation>
</comment>
<feature type="binding site" evidence="12">
    <location>
        <position position="22"/>
    </location>
    <ligand>
        <name>Mg(2+)</name>
        <dbReference type="ChEBI" id="CHEBI:18420"/>
        <label>1</label>
    </ligand>
</feature>
<evidence type="ECO:0000256" key="10">
    <source>
        <dbReference type="NCBIfam" id="TIGR00437"/>
    </source>
</evidence>
<dbReference type="SUPFAM" id="SSF52540">
    <property type="entry name" value="P-loop containing nucleoside triphosphate hydrolases"/>
    <property type="match status" value="1"/>
</dbReference>
<dbReference type="InterPro" id="IPR011642">
    <property type="entry name" value="Gate_dom"/>
</dbReference>
<name>A0A2Y9BHZ1_9FIRM</name>
<dbReference type="PANTHER" id="PTHR43185:SF2">
    <property type="entry name" value="FERROUS IRON TRANSPORT PROTEIN B"/>
    <property type="match status" value="1"/>
</dbReference>
<feature type="transmembrane region" description="Helical" evidence="13">
    <location>
        <begin position="471"/>
        <end position="498"/>
    </location>
</feature>
<accession>A0A2Y9BHZ1</accession>
<dbReference type="Gene3D" id="3.40.50.300">
    <property type="entry name" value="P-loop containing nucleotide triphosphate hydrolases"/>
    <property type="match status" value="1"/>
</dbReference>
<keyword evidence="16" id="KW-1185">Reference proteome</keyword>
<dbReference type="EMBL" id="QGDL01000013">
    <property type="protein sequence ID" value="PWJ23705.1"/>
    <property type="molecule type" value="Genomic_DNA"/>
</dbReference>
<dbReference type="PROSITE" id="PS51711">
    <property type="entry name" value="G_FEOB"/>
    <property type="match status" value="1"/>
</dbReference>
<keyword evidence="7 13" id="KW-1133">Transmembrane helix</keyword>
<dbReference type="Pfam" id="PF07664">
    <property type="entry name" value="FeoB_C"/>
    <property type="match status" value="1"/>
</dbReference>
<evidence type="ECO:0000256" key="1">
    <source>
        <dbReference type="ARBA" id="ARBA00003926"/>
    </source>
</evidence>
<keyword evidence="6 11" id="KW-0547">Nucleotide-binding</keyword>
<keyword evidence="13" id="KW-0410">Iron transport</keyword>
<feature type="binding site" evidence="12">
    <location>
        <position position="25"/>
    </location>
    <ligand>
        <name>Mg(2+)</name>
        <dbReference type="ChEBI" id="CHEBI:18420"/>
        <label>2</label>
    </ligand>
</feature>
<reference evidence="15 16" key="1">
    <citation type="submission" date="2018-05" db="EMBL/GenBank/DDBJ databases">
        <title>The Hungate 1000. A catalogue of reference genomes from the rumen microbiome.</title>
        <authorList>
            <person name="Kelly W."/>
        </authorList>
    </citation>
    <scope>NUCLEOTIDE SEQUENCE [LARGE SCALE GENOMIC DNA]</scope>
    <source>
        <strain evidence="15 16">NLAE-zl-C242</strain>
    </source>
</reference>
<evidence type="ECO:0000256" key="2">
    <source>
        <dbReference type="ARBA" id="ARBA00004651"/>
    </source>
</evidence>
<dbReference type="InterPro" id="IPR050860">
    <property type="entry name" value="FeoB_GTPase"/>
</dbReference>